<evidence type="ECO:0000256" key="1">
    <source>
        <dbReference type="SAM" id="MobiDB-lite"/>
    </source>
</evidence>
<dbReference type="Proteomes" id="UP000664132">
    <property type="component" value="Unassembled WGS sequence"/>
</dbReference>
<comment type="caution">
    <text evidence="2">The sequence shown here is derived from an EMBL/GenBank/DDBJ whole genome shotgun (WGS) entry which is preliminary data.</text>
</comment>
<proteinExistence type="predicted"/>
<dbReference type="EMBL" id="JAFJYH010000314">
    <property type="protein sequence ID" value="KAG4413448.1"/>
    <property type="molecule type" value="Genomic_DNA"/>
</dbReference>
<sequence length="131" mass="14482">MKHDYFSAVEGTSQPATTTLSTVFFPPEMSPFPSSDVDSSPKTSDTKCAGLLGETANAVIPRREKKKQPESWDSPQGDGQVRCGEGNEKAFPQNWNNAGYKPSRKYIKLSWIKRVVKLAKHHQGNAWKSAA</sequence>
<dbReference type="AlphaFoldDB" id="A0A8H7T738"/>
<evidence type="ECO:0000313" key="2">
    <source>
        <dbReference type="EMBL" id="KAG4413448.1"/>
    </source>
</evidence>
<name>A0A8H7T738_9HELO</name>
<feature type="region of interest" description="Disordered" evidence="1">
    <location>
        <begin position="57"/>
        <end position="96"/>
    </location>
</feature>
<evidence type="ECO:0000313" key="3">
    <source>
        <dbReference type="Proteomes" id="UP000664132"/>
    </source>
</evidence>
<protein>
    <submittedName>
        <fullName evidence="2">Uncharacterized protein</fullName>
    </submittedName>
</protein>
<accession>A0A8H7T738</accession>
<organism evidence="2 3">
    <name type="scientific">Cadophora malorum</name>
    <dbReference type="NCBI Taxonomy" id="108018"/>
    <lineage>
        <taxon>Eukaryota</taxon>
        <taxon>Fungi</taxon>
        <taxon>Dikarya</taxon>
        <taxon>Ascomycota</taxon>
        <taxon>Pezizomycotina</taxon>
        <taxon>Leotiomycetes</taxon>
        <taxon>Helotiales</taxon>
        <taxon>Ploettnerulaceae</taxon>
        <taxon>Cadophora</taxon>
    </lineage>
</organism>
<keyword evidence="3" id="KW-1185">Reference proteome</keyword>
<reference evidence="2" key="1">
    <citation type="submission" date="2021-02" db="EMBL/GenBank/DDBJ databases">
        <title>Genome sequence Cadophora malorum strain M34.</title>
        <authorList>
            <person name="Stefanovic E."/>
            <person name="Vu D."/>
            <person name="Scully C."/>
            <person name="Dijksterhuis J."/>
            <person name="Roader J."/>
            <person name="Houbraken J."/>
        </authorList>
    </citation>
    <scope>NUCLEOTIDE SEQUENCE</scope>
    <source>
        <strain evidence="2">M34</strain>
    </source>
</reference>
<gene>
    <name evidence="2" type="ORF">IFR04_013425</name>
</gene>